<dbReference type="Pfam" id="PF02082">
    <property type="entry name" value="Rrf2"/>
    <property type="match status" value="1"/>
</dbReference>
<dbReference type="PROSITE" id="PS01332">
    <property type="entry name" value="HTH_RRF2_1"/>
    <property type="match status" value="1"/>
</dbReference>
<proteinExistence type="predicted"/>
<name>A0A956NCY9_UNCEI</name>
<dbReference type="PROSITE" id="PS51197">
    <property type="entry name" value="HTH_RRF2_2"/>
    <property type="match status" value="1"/>
</dbReference>
<evidence type="ECO:0000313" key="1">
    <source>
        <dbReference type="EMBL" id="MCA9755613.1"/>
    </source>
</evidence>
<reference evidence="1" key="2">
    <citation type="journal article" date="2021" name="Microbiome">
        <title>Successional dynamics and alternative stable states in a saline activated sludge microbial community over 9 years.</title>
        <authorList>
            <person name="Wang Y."/>
            <person name="Ye J."/>
            <person name="Ju F."/>
            <person name="Liu L."/>
            <person name="Boyd J.A."/>
            <person name="Deng Y."/>
            <person name="Parks D.H."/>
            <person name="Jiang X."/>
            <person name="Yin X."/>
            <person name="Woodcroft B.J."/>
            <person name="Tyson G.W."/>
            <person name="Hugenholtz P."/>
            <person name="Polz M.F."/>
            <person name="Zhang T."/>
        </authorList>
    </citation>
    <scope>NUCLEOTIDE SEQUENCE</scope>
    <source>
        <strain evidence="1">HKST-UBA02</strain>
    </source>
</reference>
<dbReference type="InterPro" id="IPR000944">
    <property type="entry name" value="Tscrpt_reg_Rrf2"/>
</dbReference>
<dbReference type="AlphaFoldDB" id="A0A956NCY9"/>
<dbReference type="Proteomes" id="UP000739538">
    <property type="component" value="Unassembled WGS sequence"/>
</dbReference>
<dbReference type="InterPro" id="IPR036390">
    <property type="entry name" value="WH_DNA-bd_sf"/>
</dbReference>
<dbReference type="PANTHER" id="PTHR33221:SF13">
    <property type="entry name" value="TRANSCRIPTIONAL REGULATOR-RELATED"/>
    <property type="match status" value="1"/>
</dbReference>
<protein>
    <submittedName>
        <fullName evidence="1">Rrf2 family transcriptional regulator</fullName>
    </submittedName>
</protein>
<dbReference type="NCBIfam" id="TIGR00738">
    <property type="entry name" value="rrf2_super"/>
    <property type="match status" value="1"/>
</dbReference>
<dbReference type="GO" id="GO:0005829">
    <property type="term" value="C:cytosol"/>
    <property type="evidence" value="ECO:0007669"/>
    <property type="project" value="TreeGrafter"/>
</dbReference>
<comment type="caution">
    <text evidence="1">The sequence shown here is derived from an EMBL/GenBank/DDBJ whole genome shotgun (WGS) entry which is preliminary data.</text>
</comment>
<dbReference type="EMBL" id="JAGQHS010000027">
    <property type="protein sequence ID" value="MCA9755613.1"/>
    <property type="molecule type" value="Genomic_DNA"/>
</dbReference>
<sequence>MLTQTARYALHCLGFLAKSDGSRIPGQTIAEATGIPANYLSKILNQLRKHGIVDAEKGWGGGFQLREGALERPILDVVEILEGSDNPQVEGCLFGLPECNPKKPCPLHSHWAEIKERYRTMLSGIRIADLATDERTRARPTRRGSRSRR</sequence>
<dbReference type="GO" id="GO:0003700">
    <property type="term" value="F:DNA-binding transcription factor activity"/>
    <property type="evidence" value="ECO:0007669"/>
    <property type="project" value="TreeGrafter"/>
</dbReference>
<gene>
    <name evidence="1" type="ORF">KDA27_07410</name>
</gene>
<dbReference type="PANTHER" id="PTHR33221">
    <property type="entry name" value="WINGED HELIX-TURN-HELIX TRANSCRIPTIONAL REGULATOR, RRF2 FAMILY"/>
    <property type="match status" value="1"/>
</dbReference>
<accession>A0A956NCY9</accession>
<dbReference type="SUPFAM" id="SSF46785">
    <property type="entry name" value="Winged helix' DNA-binding domain"/>
    <property type="match status" value="1"/>
</dbReference>
<dbReference type="InterPro" id="IPR036388">
    <property type="entry name" value="WH-like_DNA-bd_sf"/>
</dbReference>
<reference evidence="1" key="1">
    <citation type="submission" date="2020-04" db="EMBL/GenBank/DDBJ databases">
        <authorList>
            <person name="Zhang T."/>
        </authorList>
    </citation>
    <scope>NUCLEOTIDE SEQUENCE</scope>
    <source>
        <strain evidence="1">HKST-UBA02</strain>
    </source>
</reference>
<dbReference type="InterPro" id="IPR030489">
    <property type="entry name" value="TR_Rrf2-type_CS"/>
</dbReference>
<evidence type="ECO:0000313" key="2">
    <source>
        <dbReference type="Proteomes" id="UP000739538"/>
    </source>
</evidence>
<dbReference type="Gene3D" id="1.10.10.10">
    <property type="entry name" value="Winged helix-like DNA-binding domain superfamily/Winged helix DNA-binding domain"/>
    <property type="match status" value="1"/>
</dbReference>
<organism evidence="1 2">
    <name type="scientific">Eiseniibacteriota bacterium</name>
    <dbReference type="NCBI Taxonomy" id="2212470"/>
    <lineage>
        <taxon>Bacteria</taxon>
        <taxon>Candidatus Eiseniibacteriota</taxon>
    </lineage>
</organism>